<comment type="caution">
    <text evidence="2">The sequence shown here is derived from an EMBL/GenBank/DDBJ whole genome shotgun (WGS) entry which is preliminary data.</text>
</comment>
<evidence type="ECO:0000256" key="1">
    <source>
        <dbReference type="SAM" id="Phobius"/>
    </source>
</evidence>
<keyword evidence="1" id="KW-0812">Transmembrane</keyword>
<dbReference type="Proteomes" id="UP000003764">
    <property type="component" value="Unassembled WGS sequence"/>
</dbReference>
<keyword evidence="1" id="KW-1133">Transmembrane helix</keyword>
<feature type="transmembrane region" description="Helical" evidence="1">
    <location>
        <begin position="12"/>
        <end position="34"/>
    </location>
</feature>
<reference evidence="2 3" key="1">
    <citation type="submission" date="2010-04" db="EMBL/GenBank/DDBJ databases">
        <authorList>
            <person name="Muzny D."/>
            <person name="Qin X."/>
            <person name="Deng J."/>
            <person name="Jiang H."/>
            <person name="Liu Y."/>
            <person name="Qu J."/>
            <person name="Song X.-Z."/>
            <person name="Zhang L."/>
            <person name="Thornton R."/>
            <person name="Coyle M."/>
            <person name="Francisco L."/>
            <person name="Jackson L."/>
            <person name="Javaid M."/>
            <person name="Korchina V."/>
            <person name="Kovar C."/>
            <person name="Mata R."/>
            <person name="Mathew T."/>
            <person name="Ngo R."/>
            <person name="Nguyen L."/>
            <person name="Nguyen N."/>
            <person name="Okwuonu G."/>
            <person name="Ongeri F."/>
            <person name="Pham C."/>
            <person name="Simmons D."/>
            <person name="Wilczek-Boney K."/>
            <person name="Hale W."/>
            <person name="Jakkamsetti A."/>
            <person name="Pham P."/>
            <person name="Ruth R."/>
            <person name="San Lucas F."/>
            <person name="Warren J."/>
            <person name="Zhang J."/>
            <person name="Zhao Z."/>
            <person name="Zhou C."/>
            <person name="Zhu D."/>
            <person name="Lee S."/>
            <person name="Bess C."/>
            <person name="Blankenburg K."/>
            <person name="Forbes L."/>
            <person name="Fu Q."/>
            <person name="Gubbala S."/>
            <person name="Hirani K."/>
            <person name="Jayaseelan J.C."/>
            <person name="Lara F."/>
            <person name="Munidasa M."/>
            <person name="Palculict T."/>
            <person name="Patil S."/>
            <person name="Pu L.-L."/>
            <person name="Saada N."/>
            <person name="Tang L."/>
            <person name="Weissenberger G."/>
            <person name="Zhu Y."/>
            <person name="Hemphill L."/>
            <person name="Shang Y."/>
            <person name="Youmans B."/>
            <person name="Ayvaz T."/>
            <person name="Ross M."/>
            <person name="Santibanez J."/>
            <person name="Aqrawi P."/>
            <person name="Gross S."/>
            <person name="Joshi V."/>
            <person name="Fowler G."/>
            <person name="Nazareth L."/>
            <person name="Reid J."/>
            <person name="Worley K."/>
            <person name="Petrosino J."/>
            <person name="Highlander S."/>
            <person name="Gibbs R."/>
            <person name="Gibbs R."/>
        </authorList>
    </citation>
    <scope>NUCLEOTIDE SEQUENCE [LARGE SCALE GENOMIC DNA]</scope>
    <source>
        <strain evidence="2 3">ATCC 11563</strain>
    </source>
</reference>
<organism evidence="2 3">
    <name type="scientific">Aerococcus viridans (strain ATCC 11563 / DSM 20340 / CCUG 4311 / JCM 20461 / NBRC 12219 / NCTC 8251 / M1)</name>
    <dbReference type="NCBI Taxonomy" id="655812"/>
    <lineage>
        <taxon>Bacteria</taxon>
        <taxon>Bacillati</taxon>
        <taxon>Bacillota</taxon>
        <taxon>Bacilli</taxon>
        <taxon>Lactobacillales</taxon>
        <taxon>Aerococcaceae</taxon>
        <taxon>Aerococcus</taxon>
    </lineage>
</organism>
<gene>
    <name evidence="2" type="ORF">HMPREF0061_1586</name>
</gene>
<sequence>GFKSCLKPKSKIYWFQTAILLVMQMANPLLYQALFLRKVLKSLN</sequence>
<protein>
    <submittedName>
        <fullName evidence="2">Uncharacterized protein</fullName>
    </submittedName>
</protein>
<evidence type="ECO:0000313" key="2">
    <source>
        <dbReference type="EMBL" id="EFG49057.1"/>
    </source>
</evidence>
<accession>A0ABP2I5Q5</accession>
<keyword evidence="3" id="KW-1185">Reference proteome</keyword>
<proteinExistence type="predicted"/>
<feature type="non-terminal residue" evidence="2">
    <location>
        <position position="1"/>
    </location>
</feature>
<name>A0ABP2I5Q5_AERVM</name>
<evidence type="ECO:0000313" key="3">
    <source>
        <dbReference type="Proteomes" id="UP000003764"/>
    </source>
</evidence>
<keyword evidence="1" id="KW-0472">Membrane</keyword>
<dbReference type="EMBL" id="ADNT01000099">
    <property type="protein sequence ID" value="EFG49057.1"/>
    <property type="molecule type" value="Genomic_DNA"/>
</dbReference>